<organism evidence="4 5">
    <name type="scientific">Ambrosia artemisiifolia</name>
    <name type="common">Common ragweed</name>
    <dbReference type="NCBI Taxonomy" id="4212"/>
    <lineage>
        <taxon>Eukaryota</taxon>
        <taxon>Viridiplantae</taxon>
        <taxon>Streptophyta</taxon>
        <taxon>Embryophyta</taxon>
        <taxon>Tracheophyta</taxon>
        <taxon>Spermatophyta</taxon>
        <taxon>Magnoliopsida</taxon>
        <taxon>eudicotyledons</taxon>
        <taxon>Gunneridae</taxon>
        <taxon>Pentapetalae</taxon>
        <taxon>asterids</taxon>
        <taxon>campanulids</taxon>
        <taxon>Asterales</taxon>
        <taxon>Asteraceae</taxon>
        <taxon>Asteroideae</taxon>
        <taxon>Heliantheae alliance</taxon>
        <taxon>Heliantheae</taxon>
        <taxon>Ambrosia</taxon>
    </lineage>
</organism>
<dbReference type="PROSITE" id="PS51294">
    <property type="entry name" value="HTH_MYB"/>
    <property type="match status" value="1"/>
</dbReference>
<sequence length="126" mass="14256">MVKSLSLDKNGVRKGAWNKEEDEKLRAYIQRYGHWKSSKVCWDEKLNQFGVTSNQTIRAELVSEGEVALLLATVVNRNHSALSSSTIRKNMQLLGFKVNQLKNVKTKLVYQALGLLLIAIVVKARE</sequence>
<keyword evidence="2" id="KW-0539">Nucleus</keyword>
<evidence type="ECO:0000256" key="1">
    <source>
        <dbReference type="ARBA" id="ARBA00004123"/>
    </source>
</evidence>
<dbReference type="AlphaFoldDB" id="A0AAD5D1X0"/>
<keyword evidence="5" id="KW-1185">Reference proteome</keyword>
<protein>
    <recommendedName>
        <fullName evidence="3">HTH myb-type domain-containing protein</fullName>
    </recommendedName>
</protein>
<feature type="domain" description="HTH myb-type" evidence="3">
    <location>
        <begin position="9"/>
        <end position="37"/>
    </location>
</feature>
<dbReference type="GO" id="GO:0005634">
    <property type="term" value="C:nucleus"/>
    <property type="evidence" value="ECO:0007669"/>
    <property type="project" value="UniProtKB-SubCell"/>
</dbReference>
<gene>
    <name evidence="4" type="ORF">M8C21_027801</name>
</gene>
<dbReference type="SUPFAM" id="SSF46689">
    <property type="entry name" value="Homeodomain-like"/>
    <property type="match status" value="1"/>
</dbReference>
<comment type="subcellular location">
    <subcellularLocation>
        <location evidence="1">Nucleus</location>
    </subcellularLocation>
</comment>
<dbReference type="InterPro" id="IPR017930">
    <property type="entry name" value="Myb_dom"/>
</dbReference>
<proteinExistence type="predicted"/>
<accession>A0AAD5D1X0</accession>
<dbReference type="InterPro" id="IPR009057">
    <property type="entry name" value="Homeodomain-like_sf"/>
</dbReference>
<reference evidence="4" key="1">
    <citation type="submission" date="2022-06" db="EMBL/GenBank/DDBJ databases">
        <title>Uncovering the hologenomic basis of an extraordinary plant invasion.</title>
        <authorList>
            <person name="Bieker V.C."/>
            <person name="Martin M.D."/>
            <person name="Gilbert T."/>
            <person name="Hodgins K."/>
            <person name="Battlay P."/>
            <person name="Petersen B."/>
            <person name="Wilson J."/>
        </authorList>
    </citation>
    <scope>NUCLEOTIDE SEQUENCE</scope>
    <source>
        <strain evidence="4">AA19_3_7</strain>
        <tissue evidence="4">Leaf</tissue>
    </source>
</reference>
<dbReference type="Gene3D" id="1.10.10.60">
    <property type="entry name" value="Homeodomain-like"/>
    <property type="match status" value="1"/>
</dbReference>
<evidence type="ECO:0000313" key="5">
    <source>
        <dbReference type="Proteomes" id="UP001206925"/>
    </source>
</evidence>
<dbReference type="Proteomes" id="UP001206925">
    <property type="component" value="Unassembled WGS sequence"/>
</dbReference>
<name>A0AAD5D1X0_AMBAR</name>
<comment type="caution">
    <text evidence="4">The sequence shown here is derived from an EMBL/GenBank/DDBJ whole genome shotgun (WGS) entry which is preliminary data.</text>
</comment>
<dbReference type="EMBL" id="JAMZMK010005955">
    <property type="protein sequence ID" value="KAI7751189.1"/>
    <property type="molecule type" value="Genomic_DNA"/>
</dbReference>
<evidence type="ECO:0000259" key="3">
    <source>
        <dbReference type="PROSITE" id="PS51294"/>
    </source>
</evidence>
<evidence type="ECO:0000313" key="4">
    <source>
        <dbReference type="EMBL" id="KAI7751189.1"/>
    </source>
</evidence>
<evidence type="ECO:0000256" key="2">
    <source>
        <dbReference type="ARBA" id="ARBA00023242"/>
    </source>
</evidence>
<feature type="non-terminal residue" evidence="4">
    <location>
        <position position="1"/>
    </location>
</feature>